<feature type="transmembrane region" description="Helical" evidence="1">
    <location>
        <begin position="86"/>
        <end position="108"/>
    </location>
</feature>
<dbReference type="EMBL" id="UOGJ01000034">
    <property type="protein sequence ID" value="VAX35166.1"/>
    <property type="molecule type" value="Genomic_DNA"/>
</dbReference>
<dbReference type="AlphaFoldDB" id="A0A3B1CWZ5"/>
<feature type="transmembrane region" description="Helical" evidence="1">
    <location>
        <begin position="148"/>
        <end position="170"/>
    </location>
</feature>
<name>A0A3B1CWZ5_9ZZZZ</name>
<keyword evidence="1" id="KW-1133">Transmembrane helix</keyword>
<feature type="transmembrane region" description="Helical" evidence="1">
    <location>
        <begin position="51"/>
        <end position="74"/>
    </location>
</feature>
<sequence>MCVLLLKLKGIQVNKDTFQVMIFFGGLILMFCIETLFSARKWEQGRGKRLCFHLGLSIFNGIILRFPVMIPLIMWQQFVYDKGWGIAPLLGLVGPMEIGIGFIVLDFFDYIWHRINHEIPFLWRFHKVHHVDTHVDVTTALRFHPGELVLSSIMKSLWILVWGPSLWAFAIF</sequence>
<dbReference type="GO" id="GO:0008610">
    <property type="term" value="P:lipid biosynthetic process"/>
    <property type="evidence" value="ECO:0007669"/>
    <property type="project" value="InterPro"/>
</dbReference>
<evidence type="ECO:0000256" key="1">
    <source>
        <dbReference type="SAM" id="Phobius"/>
    </source>
</evidence>
<evidence type="ECO:0000259" key="2">
    <source>
        <dbReference type="Pfam" id="PF04116"/>
    </source>
</evidence>
<dbReference type="GO" id="GO:0016491">
    <property type="term" value="F:oxidoreductase activity"/>
    <property type="evidence" value="ECO:0007669"/>
    <property type="project" value="InterPro"/>
</dbReference>
<evidence type="ECO:0000313" key="3">
    <source>
        <dbReference type="EMBL" id="VAX35166.1"/>
    </source>
</evidence>
<feature type="domain" description="Fatty acid hydroxylase" evidence="2">
    <location>
        <begin position="100"/>
        <end position="171"/>
    </location>
</feature>
<dbReference type="Pfam" id="PF04116">
    <property type="entry name" value="FA_hydroxylase"/>
    <property type="match status" value="1"/>
</dbReference>
<organism evidence="3">
    <name type="scientific">hydrothermal vent metagenome</name>
    <dbReference type="NCBI Taxonomy" id="652676"/>
    <lineage>
        <taxon>unclassified sequences</taxon>
        <taxon>metagenomes</taxon>
        <taxon>ecological metagenomes</taxon>
    </lineage>
</organism>
<dbReference type="GO" id="GO:0005506">
    <property type="term" value="F:iron ion binding"/>
    <property type="evidence" value="ECO:0007669"/>
    <property type="project" value="InterPro"/>
</dbReference>
<proteinExistence type="predicted"/>
<reference evidence="3" key="1">
    <citation type="submission" date="2018-06" db="EMBL/GenBank/DDBJ databases">
        <authorList>
            <person name="Zhirakovskaya E."/>
        </authorList>
    </citation>
    <scope>NUCLEOTIDE SEQUENCE</scope>
</reference>
<gene>
    <name evidence="3" type="ORF">MNBD_UNCLBAC01-1195</name>
</gene>
<protein>
    <submittedName>
        <fullName evidence="3">Fatty acid hydroxylase family (Carotene hydroxylase/sterol desaturase)</fullName>
    </submittedName>
</protein>
<feature type="non-terminal residue" evidence="3">
    <location>
        <position position="172"/>
    </location>
</feature>
<feature type="transmembrane region" description="Helical" evidence="1">
    <location>
        <begin position="20"/>
        <end position="39"/>
    </location>
</feature>
<keyword evidence="1" id="KW-0812">Transmembrane</keyword>
<dbReference type="InterPro" id="IPR006694">
    <property type="entry name" value="Fatty_acid_hydroxylase"/>
</dbReference>
<keyword evidence="1" id="KW-0472">Membrane</keyword>
<accession>A0A3B1CWZ5</accession>